<organism evidence="8 9">
    <name type="scientific">Naematelia encephala</name>
    <dbReference type="NCBI Taxonomy" id="71784"/>
    <lineage>
        <taxon>Eukaryota</taxon>
        <taxon>Fungi</taxon>
        <taxon>Dikarya</taxon>
        <taxon>Basidiomycota</taxon>
        <taxon>Agaricomycotina</taxon>
        <taxon>Tremellomycetes</taxon>
        <taxon>Tremellales</taxon>
        <taxon>Naemateliaceae</taxon>
        <taxon>Naematelia</taxon>
    </lineage>
</organism>
<dbReference type="InterPro" id="IPR008259">
    <property type="entry name" value="FMN_hydac_DH_AS"/>
</dbReference>
<accession>A0A1Y2BHV0</accession>
<dbReference type="GO" id="GO:0046872">
    <property type="term" value="F:metal ion binding"/>
    <property type="evidence" value="ECO:0007669"/>
    <property type="project" value="UniProtKB-KW"/>
</dbReference>
<dbReference type="GO" id="GO:0004460">
    <property type="term" value="F:L-lactate dehydrogenase (cytochrome) activity"/>
    <property type="evidence" value="ECO:0007669"/>
    <property type="project" value="TreeGrafter"/>
</dbReference>
<dbReference type="PROSITE" id="PS00557">
    <property type="entry name" value="FMN_HYDROXY_ACID_DH_1"/>
    <property type="match status" value="1"/>
</dbReference>
<feature type="domain" description="FMN hydroxy acid dehydrogenase" evidence="7">
    <location>
        <begin position="183"/>
        <end position="540"/>
    </location>
</feature>
<dbReference type="GO" id="GO:0020037">
    <property type="term" value="F:heme binding"/>
    <property type="evidence" value="ECO:0007669"/>
    <property type="project" value="InterPro"/>
</dbReference>
<keyword evidence="3" id="KW-0479">Metal-binding</keyword>
<dbReference type="Pfam" id="PF00173">
    <property type="entry name" value="Cyt-b5"/>
    <property type="match status" value="1"/>
</dbReference>
<dbReference type="GO" id="GO:0006089">
    <property type="term" value="P:lactate metabolic process"/>
    <property type="evidence" value="ECO:0007669"/>
    <property type="project" value="TreeGrafter"/>
</dbReference>
<evidence type="ECO:0000313" key="8">
    <source>
        <dbReference type="EMBL" id="ORY34117.1"/>
    </source>
</evidence>
<dbReference type="InterPro" id="IPR000262">
    <property type="entry name" value="FMN-dep_DH"/>
</dbReference>
<dbReference type="SUPFAM" id="SSF55856">
    <property type="entry name" value="Cytochrome b5-like heme/steroid binding domain"/>
    <property type="match status" value="1"/>
</dbReference>
<evidence type="ECO:0000256" key="4">
    <source>
        <dbReference type="ARBA" id="ARBA00023002"/>
    </source>
</evidence>
<sequence length="540" mass="59174">MSSRSSRYLLGAARQARSCQSRAVVRPYSNGSPARASQSNARDWSMMLFGVSIGGLALYLYERREGLVPAAQSEAAKKPSSTIAAKELEKHNSRESLWVAIDGDVYDLTGFIDHHPGGSQVLIDHAGKDVTSLFKGIHPPGTIEKNLERSDKIGRLDPQSIAISNQKDDASAERIKEARKKLFGVDSIVTLDDFEKYAKDVLNIRAWEYFSTGAETETALINNKTAYDRIFFRPRVMVDVTYVDTHTQILGVDSPIPVYVSPTASNALGQPLGEIAVTRGAASTGILQILSHVASKSLDEVMSEKQDKQKVGWQLYMNQDRSKAEEEIKHAVELGAQSIWLTVDTTVLGRRIRQMQGEAERNPAPNGKPLTQPATNILSQRHASNLTWKDIAWIKSLAPGIPVVVKGVGAWEDVVLAKENGADAVVLSNHGGRQLDFAHAPIQTLYELHKNSPDILKDRSFQVFVDGGIRRGTDVLKALCLGASAVGLGRPFIYAATGWGSDGVEKAVQIMRKELEVSMRLLGVTKLDQLRPELLDCSKL</sequence>
<name>A0A1Y2BHV0_9TREE</name>
<dbReference type="PROSITE" id="PS51349">
    <property type="entry name" value="FMN_HYDROXY_ACID_DH_2"/>
    <property type="match status" value="1"/>
</dbReference>
<protein>
    <submittedName>
        <fullName evidence="8">L-mandelate dehydrogenase</fullName>
    </submittedName>
</protein>
<dbReference type="PANTHER" id="PTHR10578">
    <property type="entry name" value="S -2-HYDROXY-ACID OXIDASE-RELATED"/>
    <property type="match status" value="1"/>
</dbReference>
<keyword evidence="5" id="KW-0408">Iron</keyword>
<dbReference type="OrthoDB" id="1925334at2759"/>
<dbReference type="SUPFAM" id="SSF51395">
    <property type="entry name" value="FMN-linked oxidoreductases"/>
    <property type="match status" value="1"/>
</dbReference>
<proteinExistence type="predicted"/>
<dbReference type="Gene3D" id="3.10.120.10">
    <property type="entry name" value="Cytochrome b5-like heme/steroid binding domain"/>
    <property type="match status" value="1"/>
</dbReference>
<evidence type="ECO:0000256" key="3">
    <source>
        <dbReference type="ARBA" id="ARBA00022723"/>
    </source>
</evidence>
<evidence type="ECO:0000256" key="5">
    <source>
        <dbReference type="ARBA" id="ARBA00023004"/>
    </source>
</evidence>
<comment type="cofactor">
    <cofactor evidence="1">
        <name>FMN</name>
        <dbReference type="ChEBI" id="CHEBI:58210"/>
    </cofactor>
</comment>
<gene>
    <name evidence="8" type="ORF">BCR39DRAFT_477599</name>
</gene>
<comment type="caution">
    <text evidence="8">The sequence shown here is derived from an EMBL/GenBank/DDBJ whole genome shotgun (WGS) entry which is preliminary data.</text>
</comment>
<dbReference type="InterPro" id="IPR013785">
    <property type="entry name" value="Aldolase_TIM"/>
</dbReference>
<keyword evidence="9" id="KW-1185">Reference proteome</keyword>
<dbReference type="InterPro" id="IPR037396">
    <property type="entry name" value="FMN_HAD"/>
</dbReference>
<dbReference type="SMART" id="SM01117">
    <property type="entry name" value="Cyt-b5"/>
    <property type="match status" value="1"/>
</dbReference>
<dbReference type="Pfam" id="PF01070">
    <property type="entry name" value="FMN_dh"/>
    <property type="match status" value="1"/>
</dbReference>
<keyword evidence="4" id="KW-0560">Oxidoreductase</keyword>
<dbReference type="EMBL" id="MCFC01000004">
    <property type="protein sequence ID" value="ORY34117.1"/>
    <property type="molecule type" value="Genomic_DNA"/>
</dbReference>
<dbReference type="Proteomes" id="UP000193986">
    <property type="component" value="Unassembled WGS sequence"/>
</dbReference>
<evidence type="ECO:0000259" key="6">
    <source>
        <dbReference type="PROSITE" id="PS50255"/>
    </source>
</evidence>
<dbReference type="InterPro" id="IPR036400">
    <property type="entry name" value="Cyt_B5-like_heme/steroid_sf"/>
</dbReference>
<dbReference type="PANTHER" id="PTHR10578:SF101">
    <property type="entry name" value="L-LACTATE DEHYDROGENASE (CYTOCHROME B2)"/>
    <property type="match status" value="1"/>
</dbReference>
<dbReference type="PROSITE" id="PS00191">
    <property type="entry name" value="CYTOCHROME_B5_1"/>
    <property type="match status" value="1"/>
</dbReference>
<dbReference type="InterPro" id="IPR001199">
    <property type="entry name" value="Cyt_B5-like_heme/steroid-bd"/>
</dbReference>
<dbReference type="InParanoid" id="A0A1Y2BHV0"/>
<dbReference type="AlphaFoldDB" id="A0A1Y2BHV0"/>
<evidence type="ECO:0000256" key="2">
    <source>
        <dbReference type="ARBA" id="ARBA00022617"/>
    </source>
</evidence>
<feature type="domain" description="Cytochrome b5 heme-binding" evidence="6">
    <location>
        <begin position="80"/>
        <end position="157"/>
    </location>
</feature>
<reference evidence="8 9" key="1">
    <citation type="submission" date="2016-07" db="EMBL/GenBank/DDBJ databases">
        <title>Pervasive Adenine N6-methylation of Active Genes in Fungi.</title>
        <authorList>
            <consortium name="DOE Joint Genome Institute"/>
            <person name="Mondo S.J."/>
            <person name="Dannebaum R.O."/>
            <person name="Kuo R.C."/>
            <person name="Labutti K."/>
            <person name="Haridas S."/>
            <person name="Kuo A."/>
            <person name="Salamov A."/>
            <person name="Ahrendt S.R."/>
            <person name="Lipzen A."/>
            <person name="Sullivan W."/>
            <person name="Andreopoulos W.B."/>
            <person name="Clum A."/>
            <person name="Lindquist E."/>
            <person name="Daum C."/>
            <person name="Ramamoorthy G.K."/>
            <person name="Gryganskyi A."/>
            <person name="Culley D."/>
            <person name="Magnuson J.K."/>
            <person name="James T.Y."/>
            <person name="O'Malley M.A."/>
            <person name="Stajich J.E."/>
            <person name="Spatafora J.W."/>
            <person name="Visel A."/>
            <person name="Grigoriev I.V."/>
        </authorList>
    </citation>
    <scope>NUCLEOTIDE SEQUENCE [LARGE SCALE GENOMIC DNA]</scope>
    <source>
        <strain evidence="8 9">68-887.2</strain>
    </source>
</reference>
<evidence type="ECO:0000313" key="9">
    <source>
        <dbReference type="Proteomes" id="UP000193986"/>
    </source>
</evidence>
<dbReference type="Gene3D" id="3.20.20.70">
    <property type="entry name" value="Aldolase class I"/>
    <property type="match status" value="1"/>
</dbReference>
<evidence type="ECO:0000259" key="7">
    <source>
        <dbReference type="PROSITE" id="PS51349"/>
    </source>
</evidence>
<dbReference type="PROSITE" id="PS50255">
    <property type="entry name" value="CYTOCHROME_B5_2"/>
    <property type="match status" value="1"/>
</dbReference>
<keyword evidence="2" id="KW-0349">Heme</keyword>
<dbReference type="InterPro" id="IPR018506">
    <property type="entry name" value="Cyt_B5_heme-BS"/>
</dbReference>
<evidence type="ECO:0000256" key="1">
    <source>
        <dbReference type="ARBA" id="ARBA00001917"/>
    </source>
</evidence>
<dbReference type="STRING" id="71784.A0A1Y2BHV0"/>